<feature type="region of interest" description="Disordered" evidence="1">
    <location>
        <begin position="17"/>
        <end position="55"/>
    </location>
</feature>
<evidence type="ECO:0000256" key="1">
    <source>
        <dbReference type="SAM" id="MobiDB-lite"/>
    </source>
</evidence>
<accession>A0AAN8XG51</accession>
<feature type="compositionally biased region" description="Basic residues" evidence="1">
    <location>
        <begin position="45"/>
        <end position="55"/>
    </location>
</feature>
<dbReference type="AlphaFoldDB" id="A0AAN8XG51"/>
<feature type="compositionally biased region" description="Basic residues" evidence="1">
    <location>
        <begin position="18"/>
        <end position="29"/>
    </location>
</feature>
<dbReference type="Proteomes" id="UP001381693">
    <property type="component" value="Unassembled WGS sequence"/>
</dbReference>
<comment type="caution">
    <text evidence="2">The sequence shown here is derived from an EMBL/GenBank/DDBJ whole genome shotgun (WGS) entry which is preliminary data.</text>
</comment>
<proteinExistence type="predicted"/>
<evidence type="ECO:0000313" key="2">
    <source>
        <dbReference type="EMBL" id="KAK7083805.1"/>
    </source>
</evidence>
<dbReference type="EMBL" id="JAXCGZ010002524">
    <property type="protein sequence ID" value="KAK7083805.1"/>
    <property type="molecule type" value="Genomic_DNA"/>
</dbReference>
<sequence length="55" mass="6447">MLIVFYKSQSKPADFISTRRKRSHAKKVNKSITAMQQETHEGIEKKKKKKAQKTK</sequence>
<keyword evidence="3" id="KW-1185">Reference proteome</keyword>
<name>A0AAN8XG51_HALRR</name>
<evidence type="ECO:0000313" key="3">
    <source>
        <dbReference type="Proteomes" id="UP001381693"/>
    </source>
</evidence>
<organism evidence="2 3">
    <name type="scientific">Halocaridina rubra</name>
    <name type="common">Hawaiian red shrimp</name>
    <dbReference type="NCBI Taxonomy" id="373956"/>
    <lineage>
        <taxon>Eukaryota</taxon>
        <taxon>Metazoa</taxon>
        <taxon>Ecdysozoa</taxon>
        <taxon>Arthropoda</taxon>
        <taxon>Crustacea</taxon>
        <taxon>Multicrustacea</taxon>
        <taxon>Malacostraca</taxon>
        <taxon>Eumalacostraca</taxon>
        <taxon>Eucarida</taxon>
        <taxon>Decapoda</taxon>
        <taxon>Pleocyemata</taxon>
        <taxon>Caridea</taxon>
        <taxon>Atyoidea</taxon>
        <taxon>Atyidae</taxon>
        <taxon>Halocaridina</taxon>
    </lineage>
</organism>
<protein>
    <submittedName>
        <fullName evidence="2">Uncharacterized protein</fullName>
    </submittedName>
</protein>
<feature type="non-terminal residue" evidence="2">
    <location>
        <position position="55"/>
    </location>
</feature>
<gene>
    <name evidence="2" type="ORF">SK128_004746</name>
</gene>
<reference evidence="2 3" key="1">
    <citation type="submission" date="2023-11" db="EMBL/GenBank/DDBJ databases">
        <title>Halocaridina rubra genome assembly.</title>
        <authorList>
            <person name="Smith C."/>
        </authorList>
    </citation>
    <scope>NUCLEOTIDE SEQUENCE [LARGE SCALE GENOMIC DNA]</scope>
    <source>
        <strain evidence="2">EP-1</strain>
        <tissue evidence="2">Whole</tissue>
    </source>
</reference>